<keyword evidence="3" id="KW-1185">Reference proteome</keyword>
<dbReference type="Proteomes" id="UP001595900">
    <property type="component" value="Unassembled WGS sequence"/>
</dbReference>
<dbReference type="Gene3D" id="3.40.630.30">
    <property type="match status" value="1"/>
</dbReference>
<dbReference type="InterPro" id="IPR016181">
    <property type="entry name" value="Acyl_CoA_acyltransferase"/>
</dbReference>
<gene>
    <name evidence="2" type="ORF">ACFOYW_16295</name>
</gene>
<dbReference type="EMBL" id="JBHSCN010000006">
    <property type="protein sequence ID" value="MFC4244936.1"/>
    <property type="molecule type" value="Genomic_DNA"/>
</dbReference>
<reference evidence="3" key="1">
    <citation type="journal article" date="2019" name="Int. J. Syst. Evol. Microbiol.">
        <title>The Global Catalogue of Microorganisms (GCM) 10K type strain sequencing project: providing services to taxonomists for standard genome sequencing and annotation.</title>
        <authorList>
            <consortium name="The Broad Institute Genomics Platform"/>
            <consortium name="The Broad Institute Genome Sequencing Center for Infectious Disease"/>
            <person name="Wu L."/>
            <person name="Ma J."/>
        </authorList>
    </citation>
    <scope>NUCLEOTIDE SEQUENCE [LARGE SCALE GENOMIC DNA]</scope>
    <source>
        <strain evidence="3">CGMCC 1.10363</strain>
    </source>
</reference>
<dbReference type="PANTHER" id="PTHR43415">
    <property type="entry name" value="SPERMIDINE N(1)-ACETYLTRANSFERASE"/>
    <property type="match status" value="1"/>
</dbReference>
<dbReference type="EC" id="2.3.-.-" evidence="2"/>
<organism evidence="2 3">
    <name type="scientific">Gryllotalpicola reticulitermitis</name>
    <dbReference type="NCBI Taxonomy" id="1184153"/>
    <lineage>
        <taxon>Bacteria</taxon>
        <taxon>Bacillati</taxon>
        <taxon>Actinomycetota</taxon>
        <taxon>Actinomycetes</taxon>
        <taxon>Micrococcales</taxon>
        <taxon>Microbacteriaceae</taxon>
        <taxon>Gryllotalpicola</taxon>
    </lineage>
</organism>
<comment type="caution">
    <text evidence="2">The sequence shown here is derived from an EMBL/GenBank/DDBJ whole genome shotgun (WGS) entry which is preliminary data.</text>
</comment>
<dbReference type="GO" id="GO:0016746">
    <property type="term" value="F:acyltransferase activity"/>
    <property type="evidence" value="ECO:0007669"/>
    <property type="project" value="UniProtKB-KW"/>
</dbReference>
<dbReference type="PROSITE" id="PS51186">
    <property type="entry name" value="GNAT"/>
    <property type="match status" value="1"/>
</dbReference>
<proteinExistence type="predicted"/>
<protein>
    <submittedName>
        <fullName evidence="2">GNAT family N-acetyltransferase</fullName>
        <ecNumber evidence="2">2.3.-.-</ecNumber>
    </submittedName>
</protein>
<accession>A0ABV8Q9C4</accession>
<name>A0ABV8Q9C4_9MICO</name>
<sequence>MSEAQWSSSDEAFQYGGRLLTDGEITLRALRESDLSTLVAWWNSPEWAGLQQRIVKPRPEAPIEEMLRNWSANKPLGDTGFCIVSNEGGELLGHLTLHGASLPERCASFAILIGPDHVGHGIGPKATLLALSYGFRELGLNRIELRAWAFNTRAIRAYEKAGFVVEGRRRDAVFHDGRFHDELIMSVLARDYFAA</sequence>
<evidence type="ECO:0000259" key="1">
    <source>
        <dbReference type="PROSITE" id="PS51186"/>
    </source>
</evidence>
<evidence type="ECO:0000313" key="3">
    <source>
        <dbReference type="Proteomes" id="UP001595900"/>
    </source>
</evidence>
<evidence type="ECO:0000313" key="2">
    <source>
        <dbReference type="EMBL" id="MFC4244936.1"/>
    </source>
</evidence>
<dbReference type="PANTHER" id="PTHR43415:SF3">
    <property type="entry name" value="GNAT-FAMILY ACETYLTRANSFERASE"/>
    <property type="match status" value="1"/>
</dbReference>
<dbReference type="RefSeq" id="WP_390231305.1">
    <property type="nucleotide sequence ID" value="NZ_JBHSCN010000006.1"/>
</dbReference>
<dbReference type="InterPro" id="IPR000182">
    <property type="entry name" value="GNAT_dom"/>
</dbReference>
<keyword evidence="2" id="KW-0012">Acyltransferase</keyword>
<dbReference type="SUPFAM" id="SSF55729">
    <property type="entry name" value="Acyl-CoA N-acyltransferases (Nat)"/>
    <property type="match status" value="1"/>
</dbReference>
<feature type="domain" description="N-acetyltransferase" evidence="1">
    <location>
        <begin position="25"/>
        <end position="190"/>
    </location>
</feature>
<keyword evidence="2" id="KW-0808">Transferase</keyword>
<dbReference type="Pfam" id="PF13302">
    <property type="entry name" value="Acetyltransf_3"/>
    <property type="match status" value="1"/>
</dbReference>